<name>A0ABD5ZM34_9EURY</name>
<dbReference type="InterPro" id="IPR012349">
    <property type="entry name" value="Split_barrel_FMN-bd"/>
</dbReference>
<evidence type="ECO:0000313" key="2">
    <source>
        <dbReference type="EMBL" id="MFC7234471.1"/>
    </source>
</evidence>
<dbReference type="InterPro" id="IPR011576">
    <property type="entry name" value="Pyridox_Oxase_N"/>
</dbReference>
<dbReference type="Gene3D" id="2.30.110.10">
    <property type="entry name" value="Electron Transport, Fmn-binding Protein, Chain A"/>
    <property type="match status" value="1"/>
</dbReference>
<sequence length="155" mass="17423">MHVVENTLGVEVGVFLARPLFAHLATASPEGPRDSPVWYLWDDGDETLWIDADTASNTFTDRIEADPRCAVGVVDSEPERGLIQHVGVRGRATVEPFDRERAERLYARYLGPDVERWDARFSTYIRDPPPTAALVRVEPETVVARDQSYRPAPGY</sequence>
<dbReference type="RefSeq" id="WP_276235478.1">
    <property type="nucleotide sequence ID" value="NZ_CP119802.1"/>
</dbReference>
<protein>
    <submittedName>
        <fullName evidence="2">Pyridoxamine 5'-phosphate oxidase family protein</fullName>
    </submittedName>
</protein>
<reference evidence="2 3" key="1">
    <citation type="journal article" date="2019" name="Int. J. Syst. Evol. Microbiol.">
        <title>The Global Catalogue of Microorganisms (GCM) 10K type strain sequencing project: providing services to taxonomists for standard genome sequencing and annotation.</title>
        <authorList>
            <consortium name="The Broad Institute Genomics Platform"/>
            <consortium name="The Broad Institute Genome Sequencing Center for Infectious Disease"/>
            <person name="Wu L."/>
            <person name="Ma J."/>
        </authorList>
    </citation>
    <scope>NUCLEOTIDE SEQUENCE [LARGE SCALE GENOMIC DNA]</scope>
    <source>
        <strain evidence="2 3">DT85</strain>
    </source>
</reference>
<proteinExistence type="predicted"/>
<keyword evidence="3" id="KW-1185">Reference proteome</keyword>
<dbReference type="Proteomes" id="UP001596398">
    <property type="component" value="Unassembled WGS sequence"/>
</dbReference>
<organism evidence="2 3">
    <name type="scientific">Halosegnis marinus</name>
    <dbReference type="NCBI Taxonomy" id="3034023"/>
    <lineage>
        <taxon>Archaea</taxon>
        <taxon>Methanobacteriati</taxon>
        <taxon>Methanobacteriota</taxon>
        <taxon>Stenosarchaea group</taxon>
        <taxon>Halobacteria</taxon>
        <taxon>Halobacteriales</taxon>
        <taxon>Natronomonadaceae</taxon>
        <taxon>Halosegnis</taxon>
    </lineage>
</organism>
<accession>A0ABD5ZM34</accession>
<feature type="domain" description="Pyridoxamine 5'-phosphate oxidase N-terminal" evidence="1">
    <location>
        <begin position="15"/>
        <end position="142"/>
    </location>
</feature>
<dbReference type="AlphaFoldDB" id="A0ABD5ZM34"/>
<dbReference type="GeneID" id="79266138"/>
<gene>
    <name evidence="2" type="ORF">ACFQJ4_03975</name>
</gene>
<dbReference type="EMBL" id="JBHTAP010000001">
    <property type="protein sequence ID" value="MFC7234471.1"/>
    <property type="molecule type" value="Genomic_DNA"/>
</dbReference>
<comment type="caution">
    <text evidence="2">The sequence shown here is derived from an EMBL/GenBank/DDBJ whole genome shotgun (WGS) entry which is preliminary data.</text>
</comment>
<evidence type="ECO:0000259" key="1">
    <source>
        <dbReference type="Pfam" id="PF01243"/>
    </source>
</evidence>
<dbReference type="Pfam" id="PF01243">
    <property type="entry name" value="PNPOx_N"/>
    <property type="match status" value="1"/>
</dbReference>
<dbReference type="SUPFAM" id="SSF50475">
    <property type="entry name" value="FMN-binding split barrel"/>
    <property type="match status" value="1"/>
</dbReference>
<evidence type="ECO:0000313" key="3">
    <source>
        <dbReference type="Proteomes" id="UP001596398"/>
    </source>
</evidence>